<protein>
    <submittedName>
        <fullName evidence="2">Predicted protein</fullName>
    </submittedName>
</protein>
<dbReference type="AlphaFoldDB" id="F2DUH5"/>
<sequence length="138" mass="14599">MGRRRRRCVEPSGRQAGAGPASESTGARGDGKAARRTRSRRGAQGGRLGRGAAGRRPNQRQGRARAEAMRAGAHARDGSTRSAGRVGVGSEARTRQRWSQQACRRRGGGAGRGPVSAQTAWRRSSRRGCTSGHEGVRA</sequence>
<reference evidence="2" key="1">
    <citation type="journal article" date="2011" name="Plant Physiol.">
        <title>Comprehensive sequence analysis of 24,783 barley full-length cDNAs derived from 12 clone libraries.</title>
        <authorList>
            <person name="Matsumoto T."/>
            <person name="Tanaka T."/>
            <person name="Sakai H."/>
            <person name="Amano N."/>
            <person name="Kanamori H."/>
            <person name="Kurita K."/>
            <person name="Kikuta A."/>
            <person name="Kamiya K."/>
            <person name="Yamamoto M."/>
            <person name="Ikawa H."/>
            <person name="Fujii N."/>
            <person name="Hori K."/>
            <person name="Itoh T."/>
            <person name="Sato K."/>
        </authorList>
    </citation>
    <scope>NUCLEOTIDE SEQUENCE</scope>
    <source>
        <tissue evidence="2">Shoot and root</tissue>
    </source>
</reference>
<accession>F2DUH5</accession>
<name>F2DUH5_HORVV</name>
<feature type="region of interest" description="Disordered" evidence="1">
    <location>
        <begin position="1"/>
        <end position="138"/>
    </location>
</feature>
<evidence type="ECO:0000256" key="1">
    <source>
        <dbReference type="SAM" id="MobiDB-lite"/>
    </source>
</evidence>
<organism evidence="2">
    <name type="scientific">Hordeum vulgare subsp. vulgare</name>
    <name type="common">Domesticated barley</name>
    <dbReference type="NCBI Taxonomy" id="112509"/>
    <lineage>
        <taxon>Eukaryota</taxon>
        <taxon>Viridiplantae</taxon>
        <taxon>Streptophyta</taxon>
        <taxon>Embryophyta</taxon>
        <taxon>Tracheophyta</taxon>
        <taxon>Spermatophyta</taxon>
        <taxon>Magnoliopsida</taxon>
        <taxon>Liliopsida</taxon>
        <taxon>Poales</taxon>
        <taxon>Poaceae</taxon>
        <taxon>BOP clade</taxon>
        <taxon>Pooideae</taxon>
        <taxon>Triticodae</taxon>
        <taxon>Triticeae</taxon>
        <taxon>Hordeinae</taxon>
        <taxon>Hordeum</taxon>
    </lineage>
</organism>
<proteinExistence type="evidence at transcript level"/>
<feature type="compositionally biased region" description="Basic and acidic residues" evidence="1">
    <location>
        <begin position="64"/>
        <end position="79"/>
    </location>
</feature>
<evidence type="ECO:0000313" key="2">
    <source>
        <dbReference type="EMBL" id="BAJ98746.1"/>
    </source>
</evidence>
<feature type="compositionally biased region" description="Gly residues" evidence="1">
    <location>
        <begin position="43"/>
        <end position="52"/>
    </location>
</feature>
<dbReference type="EMBL" id="AK367543">
    <property type="protein sequence ID" value="BAJ98746.1"/>
    <property type="molecule type" value="mRNA"/>
</dbReference>